<dbReference type="EMBL" id="JARBJD010000040">
    <property type="protein sequence ID" value="KAK2958145.1"/>
    <property type="molecule type" value="Genomic_DNA"/>
</dbReference>
<keyword evidence="2" id="KW-1185">Reference proteome</keyword>
<dbReference type="Proteomes" id="UP001281761">
    <property type="component" value="Unassembled WGS sequence"/>
</dbReference>
<organism evidence="1 2">
    <name type="scientific">Blattamonas nauphoetae</name>
    <dbReference type="NCBI Taxonomy" id="2049346"/>
    <lineage>
        <taxon>Eukaryota</taxon>
        <taxon>Metamonada</taxon>
        <taxon>Preaxostyla</taxon>
        <taxon>Oxymonadida</taxon>
        <taxon>Blattamonas</taxon>
    </lineage>
</organism>
<accession>A0ABQ9Y347</accession>
<evidence type="ECO:0000313" key="2">
    <source>
        <dbReference type="Proteomes" id="UP001281761"/>
    </source>
</evidence>
<protein>
    <submittedName>
        <fullName evidence="1">Uncharacterized protein</fullName>
    </submittedName>
</protein>
<comment type="caution">
    <text evidence="1">The sequence shown here is derived from an EMBL/GenBank/DDBJ whole genome shotgun (WGS) entry which is preliminary data.</text>
</comment>
<proteinExistence type="predicted"/>
<reference evidence="1 2" key="1">
    <citation type="journal article" date="2022" name="bioRxiv">
        <title>Genomics of Preaxostyla Flagellates Illuminates Evolutionary Transitions and the Path Towards Mitochondrial Loss.</title>
        <authorList>
            <person name="Novak L.V.F."/>
            <person name="Treitli S.C."/>
            <person name="Pyrih J."/>
            <person name="Halakuc P."/>
            <person name="Pipaliya S.V."/>
            <person name="Vacek V."/>
            <person name="Brzon O."/>
            <person name="Soukal P."/>
            <person name="Eme L."/>
            <person name="Dacks J.B."/>
            <person name="Karnkowska A."/>
            <person name="Elias M."/>
            <person name="Hampl V."/>
        </authorList>
    </citation>
    <scope>NUCLEOTIDE SEQUENCE [LARGE SCALE GENOMIC DNA]</scope>
    <source>
        <strain evidence="1">NAU3</strain>
        <tissue evidence="1">Gut</tissue>
    </source>
</reference>
<name>A0ABQ9Y347_9EUKA</name>
<gene>
    <name evidence="1" type="ORF">BLNAU_6849</name>
</gene>
<evidence type="ECO:0000313" key="1">
    <source>
        <dbReference type="EMBL" id="KAK2958145.1"/>
    </source>
</evidence>
<sequence length="128" mass="13429">MFISTLTNTFHCSPGTVVDSSTTSSTLPQLRRLAAQSHPLEPSLANSTPHLQHCSAGTTILSYADTDCSSTCTSCTDQSGWCPVGSRVGNATIPSEPNGIISQVQDSHTLDMLQTVILATGFDGRISS</sequence>